<accession>A0A6H0Y0M2</accession>
<sequence length="530" mass="59293">MTNNAEPIDVCACVDAIVARYNDAAAIIQRVKASRADKQAPAPSRYLEETIQCAPEDILKERSVDSTLRGLNNALQTGLLQELQRLAHTEELVDFRQLVDDADAGRDQAVDTLIRLRQRCLVAEATEVPSRHSSDASIRSKDLPSPPTETTKTYHFPQHHNPWLRLHNRSNTNVDLRHVSNEEDAHSGAETPLKKHGHGSLLHFLKHHRAHSHGDKSGEHNPEESRRAHRASVFTSTDQNRSVSSLGGPEGPWWSNDNREPVQRQSSDLVHRDSTVSVDTVVGVSPMTMRARGRTASTATGYLRNPSLAVPTPSQDNDYLGFCKGAVRMQNGDKRAMEKRKEFNDGWSQATVYYLACSTRQCTFAAHIDINIVMTKVFTVEAKGLSFRWPFLAKSHVVQQKTKDNSHAFQCLFCVFTGEKAEVFQGNDAYLDHVSMHRGDIGAVTLYKTRCINDHVAGASEEFDINLFPLSYDGSNSRRASEMLADDLTAMHLSTYSTGKNDSVLETDEPWNKGLSEFHYRDEFERGEIG</sequence>
<name>A0A6H0Y0M2_9PEZI</name>
<feature type="region of interest" description="Disordered" evidence="1">
    <location>
        <begin position="126"/>
        <end position="165"/>
    </location>
</feature>
<dbReference type="AlphaFoldDB" id="A0A6H0Y0M2"/>
<feature type="compositionally biased region" description="Polar residues" evidence="1">
    <location>
        <begin position="233"/>
        <end position="245"/>
    </location>
</feature>
<dbReference type="Proteomes" id="UP000503462">
    <property type="component" value="Chromosome 4"/>
</dbReference>
<reference evidence="2 3" key="1">
    <citation type="journal article" date="2016" name="Sci. Rep.">
        <title>Peltaster fructicola genome reveals evolution from an invasive phytopathogen to an ectophytic parasite.</title>
        <authorList>
            <person name="Xu C."/>
            <person name="Chen H."/>
            <person name="Gleason M.L."/>
            <person name="Xu J.R."/>
            <person name="Liu H."/>
            <person name="Zhang R."/>
            <person name="Sun G."/>
        </authorList>
    </citation>
    <scope>NUCLEOTIDE SEQUENCE [LARGE SCALE GENOMIC DNA]</scope>
    <source>
        <strain evidence="2 3">LNHT1506</strain>
    </source>
</reference>
<dbReference type="EMBL" id="CP051142">
    <property type="protein sequence ID" value="QIX00471.1"/>
    <property type="molecule type" value="Genomic_DNA"/>
</dbReference>
<proteinExistence type="predicted"/>
<evidence type="ECO:0000313" key="2">
    <source>
        <dbReference type="EMBL" id="QIX00471.1"/>
    </source>
</evidence>
<feature type="compositionally biased region" description="Basic and acidic residues" evidence="1">
    <location>
        <begin position="129"/>
        <end position="142"/>
    </location>
</feature>
<protein>
    <submittedName>
        <fullName evidence="2">Uncharacterized protein</fullName>
    </submittedName>
</protein>
<feature type="compositionally biased region" description="Basic and acidic residues" evidence="1">
    <location>
        <begin position="212"/>
        <end position="226"/>
    </location>
</feature>
<evidence type="ECO:0000256" key="1">
    <source>
        <dbReference type="SAM" id="MobiDB-lite"/>
    </source>
</evidence>
<keyword evidence="3" id="KW-1185">Reference proteome</keyword>
<feature type="region of interest" description="Disordered" evidence="1">
    <location>
        <begin position="208"/>
        <end position="270"/>
    </location>
</feature>
<organism evidence="2 3">
    <name type="scientific">Peltaster fructicola</name>
    <dbReference type="NCBI Taxonomy" id="286661"/>
    <lineage>
        <taxon>Eukaryota</taxon>
        <taxon>Fungi</taxon>
        <taxon>Dikarya</taxon>
        <taxon>Ascomycota</taxon>
        <taxon>Pezizomycotina</taxon>
        <taxon>Dothideomycetes</taxon>
        <taxon>Dothideomycetes incertae sedis</taxon>
        <taxon>Peltaster</taxon>
    </lineage>
</organism>
<dbReference type="OrthoDB" id="25896at2759"/>
<gene>
    <name evidence="2" type="ORF">AMS68_005988</name>
</gene>
<evidence type="ECO:0000313" key="3">
    <source>
        <dbReference type="Proteomes" id="UP000503462"/>
    </source>
</evidence>